<evidence type="ECO:0000313" key="3">
    <source>
        <dbReference type="EMBL" id="HGY09528.1"/>
    </source>
</evidence>
<dbReference type="GO" id="GO:0005737">
    <property type="term" value="C:cytoplasm"/>
    <property type="evidence" value="ECO:0007669"/>
    <property type="project" value="TreeGrafter"/>
</dbReference>
<dbReference type="InterPro" id="IPR006076">
    <property type="entry name" value="FAD-dep_OxRdtase"/>
</dbReference>
<reference evidence="3" key="1">
    <citation type="journal article" date="2020" name="mSystems">
        <title>Genome- and Community-Level Interaction Insights into Carbon Utilization and Element Cycling Functions of Hydrothermarchaeota in Hydrothermal Sediment.</title>
        <authorList>
            <person name="Zhou Z."/>
            <person name="Liu Y."/>
            <person name="Xu W."/>
            <person name="Pan J."/>
            <person name="Luo Z.H."/>
            <person name="Li M."/>
        </authorList>
    </citation>
    <scope>NUCLEOTIDE SEQUENCE [LARGE SCALE GENOMIC DNA]</scope>
    <source>
        <strain evidence="3">HyVt-570</strain>
    </source>
</reference>
<dbReference type="AlphaFoldDB" id="A0A7C4V5Y5"/>
<comment type="caution">
    <text evidence="3">The sequence shown here is derived from an EMBL/GenBank/DDBJ whole genome shotgun (WGS) entry which is preliminary data.</text>
</comment>
<evidence type="ECO:0000256" key="1">
    <source>
        <dbReference type="ARBA" id="ARBA00023002"/>
    </source>
</evidence>
<dbReference type="Gene3D" id="3.30.9.10">
    <property type="entry name" value="D-Amino Acid Oxidase, subunit A, domain 2"/>
    <property type="match status" value="1"/>
</dbReference>
<organism evidence="3">
    <name type="scientific">Oceanithermus profundus</name>
    <dbReference type="NCBI Taxonomy" id="187137"/>
    <lineage>
        <taxon>Bacteria</taxon>
        <taxon>Thermotogati</taxon>
        <taxon>Deinococcota</taxon>
        <taxon>Deinococci</taxon>
        <taxon>Thermales</taxon>
        <taxon>Thermaceae</taxon>
        <taxon>Oceanithermus</taxon>
    </lineage>
</organism>
<dbReference type="Gene3D" id="3.50.50.60">
    <property type="entry name" value="FAD/NAD(P)-binding domain"/>
    <property type="match status" value="1"/>
</dbReference>
<dbReference type="PANTHER" id="PTHR13847:SF287">
    <property type="entry name" value="FAD-DEPENDENT OXIDOREDUCTASE DOMAIN-CONTAINING PROTEIN 1"/>
    <property type="match status" value="1"/>
</dbReference>
<dbReference type="InterPro" id="IPR036188">
    <property type="entry name" value="FAD/NAD-bd_sf"/>
</dbReference>
<sequence length="380" mass="41281">MERSYDALVIGAGIVGAAVAYRLAERGLRVAVLEAAPVPAAQATAKSAAGVRVQFSEVVNVRLSWASIQEYRAFEELFGVTSGYRPIGYLFLVPKGAEAAYERALATQKSLGVPVERLAPGEARERADFDPEGIAFATWGPADGVIDPHMVAHAYLKAARGRGAELFTETPLLRAGRRGQTWWVETPRGSFAAPVVVNAAGAWAGEVARRAGFELPVEPVRRMAFMTGPMPEARGLPLTVDVATGFYLRGEGERVLFGRSNPDEPPGFREGMDWGWLEPTLEAGLTRFPWLERAGLDRRASWWGYYAVTPDHNPILGWMPGVEGWVNAAGFSGHGVQQAAAVGRAITEEVVDGRAHSIGIDPLRYERFEGGRQVQERNIV</sequence>
<dbReference type="EMBL" id="DRPZ01000152">
    <property type="protein sequence ID" value="HGY09528.1"/>
    <property type="molecule type" value="Genomic_DNA"/>
</dbReference>
<gene>
    <name evidence="3" type="ORF">ENK37_05685</name>
</gene>
<dbReference type="GO" id="GO:0016491">
    <property type="term" value="F:oxidoreductase activity"/>
    <property type="evidence" value="ECO:0007669"/>
    <property type="project" value="UniProtKB-KW"/>
</dbReference>
<dbReference type="Pfam" id="PF01266">
    <property type="entry name" value="DAO"/>
    <property type="match status" value="1"/>
</dbReference>
<name>A0A7C4V5Y5_9DEIN</name>
<evidence type="ECO:0000259" key="2">
    <source>
        <dbReference type="Pfam" id="PF01266"/>
    </source>
</evidence>
<accession>A0A7C4V5Y5</accession>
<dbReference type="SUPFAM" id="SSF51905">
    <property type="entry name" value="FAD/NAD(P)-binding domain"/>
    <property type="match status" value="1"/>
</dbReference>
<dbReference type="SUPFAM" id="SSF54373">
    <property type="entry name" value="FAD-linked reductases, C-terminal domain"/>
    <property type="match status" value="1"/>
</dbReference>
<feature type="domain" description="FAD dependent oxidoreductase" evidence="2">
    <location>
        <begin position="6"/>
        <end position="348"/>
    </location>
</feature>
<protein>
    <submittedName>
        <fullName evidence="3">FAD-binding oxidoreductase</fullName>
    </submittedName>
</protein>
<dbReference type="Proteomes" id="UP000885759">
    <property type="component" value="Unassembled WGS sequence"/>
</dbReference>
<keyword evidence="1" id="KW-0560">Oxidoreductase</keyword>
<dbReference type="PANTHER" id="PTHR13847">
    <property type="entry name" value="SARCOSINE DEHYDROGENASE-RELATED"/>
    <property type="match status" value="1"/>
</dbReference>
<proteinExistence type="predicted"/>